<feature type="domain" description="Tail specific protease" evidence="5">
    <location>
        <begin position="313"/>
        <end position="499"/>
    </location>
</feature>
<dbReference type="InterPro" id="IPR004447">
    <property type="entry name" value="Peptidase_S41A"/>
</dbReference>
<dbReference type="PANTHER" id="PTHR32060:SF30">
    <property type="entry name" value="CARBOXY-TERMINAL PROCESSING PROTEASE CTPA"/>
    <property type="match status" value="1"/>
</dbReference>
<dbReference type="GO" id="GO:0030288">
    <property type="term" value="C:outer membrane-bounded periplasmic space"/>
    <property type="evidence" value="ECO:0007669"/>
    <property type="project" value="TreeGrafter"/>
</dbReference>
<evidence type="ECO:0000313" key="6">
    <source>
        <dbReference type="EMBL" id="TXD97522.1"/>
    </source>
</evidence>
<feature type="region of interest" description="Disordered" evidence="4">
    <location>
        <begin position="52"/>
        <end position="93"/>
    </location>
</feature>
<evidence type="ECO:0000256" key="1">
    <source>
        <dbReference type="ARBA" id="ARBA00022670"/>
    </source>
</evidence>
<evidence type="ECO:0000256" key="3">
    <source>
        <dbReference type="ARBA" id="ARBA00022825"/>
    </source>
</evidence>
<keyword evidence="1" id="KW-0645">Protease</keyword>
<feature type="compositionally biased region" description="Low complexity" evidence="4">
    <location>
        <begin position="78"/>
        <end position="93"/>
    </location>
</feature>
<comment type="caution">
    <text evidence="6">The sequence shown here is derived from an EMBL/GenBank/DDBJ whole genome shotgun (WGS) entry which is preliminary data.</text>
</comment>
<dbReference type="GO" id="GO:0007165">
    <property type="term" value="P:signal transduction"/>
    <property type="evidence" value="ECO:0007669"/>
    <property type="project" value="TreeGrafter"/>
</dbReference>
<dbReference type="GO" id="GO:0006508">
    <property type="term" value="P:proteolysis"/>
    <property type="evidence" value="ECO:0007669"/>
    <property type="project" value="UniProtKB-KW"/>
</dbReference>
<accession>A0A5C7A2Q3</accession>
<dbReference type="RefSeq" id="WP_147221101.1">
    <property type="nucleotide sequence ID" value="NZ_CAJGYY010000001.1"/>
</dbReference>
<dbReference type="SUPFAM" id="SSF52096">
    <property type="entry name" value="ClpP/crotonase"/>
    <property type="match status" value="1"/>
</dbReference>
<name>A0A5C7A2Q3_9GAMM</name>
<feature type="compositionally biased region" description="Low complexity" evidence="4">
    <location>
        <begin position="52"/>
        <end position="70"/>
    </location>
</feature>
<dbReference type="PANTHER" id="PTHR32060">
    <property type="entry name" value="TAIL-SPECIFIC PROTEASE"/>
    <property type="match status" value="1"/>
</dbReference>
<evidence type="ECO:0000313" key="7">
    <source>
        <dbReference type="Proteomes" id="UP000321903"/>
    </source>
</evidence>
<evidence type="ECO:0000256" key="2">
    <source>
        <dbReference type="ARBA" id="ARBA00022801"/>
    </source>
</evidence>
<keyword evidence="2" id="KW-0378">Hydrolase</keyword>
<keyword evidence="3" id="KW-0720">Serine protease</keyword>
<gene>
    <name evidence="6" type="ORF">ES754_00595</name>
</gene>
<protein>
    <submittedName>
        <fullName evidence="6">S41 family peptidase</fullName>
    </submittedName>
</protein>
<dbReference type="Gene3D" id="3.30.750.44">
    <property type="match status" value="1"/>
</dbReference>
<evidence type="ECO:0000256" key="4">
    <source>
        <dbReference type="SAM" id="MobiDB-lite"/>
    </source>
</evidence>
<dbReference type="EMBL" id="VORZ01000001">
    <property type="protein sequence ID" value="TXD97522.1"/>
    <property type="molecule type" value="Genomic_DNA"/>
</dbReference>
<proteinExistence type="predicted"/>
<organism evidence="6 7">
    <name type="scientific">Psychrobacter frigidicola</name>
    <dbReference type="NCBI Taxonomy" id="45611"/>
    <lineage>
        <taxon>Bacteria</taxon>
        <taxon>Pseudomonadati</taxon>
        <taxon>Pseudomonadota</taxon>
        <taxon>Gammaproteobacteria</taxon>
        <taxon>Moraxellales</taxon>
        <taxon>Moraxellaceae</taxon>
        <taxon>Psychrobacter</taxon>
    </lineage>
</organism>
<dbReference type="SUPFAM" id="SSF50156">
    <property type="entry name" value="PDZ domain-like"/>
    <property type="match status" value="1"/>
</dbReference>
<reference evidence="6 7" key="1">
    <citation type="submission" date="2019-08" db="EMBL/GenBank/DDBJ databases">
        <title>Genome sequence of Psychrobacter frigidicola ACAM304 (type strain).</title>
        <authorList>
            <person name="Bowman J.P."/>
        </authorList>
    </citation>
    <scope>NUCLEOTIDE SEQUENCE [LARGE SCALE GENOMIC DNA]</scope>
    <source>
        <strain evidence="6 7">ACAM 304</strain>
    </source>
</reference>
<dbReference type="AlphaFoldDB" id="A0A5C7A2Q3"/>
<dbReference type="NCBIfam" id="TIGR00225">
    <property type="entry name" value="prc"/>
    <property type="match status" value="1"/>
</dbReference>
<dbReference type="Proteomes" id="UP000321903">
    <property type="component" value="Unassembled WGS sequence"/>
</dbReference>
<dbReference type="InterPro" id="IPR029045">
    <property type="entry name" value="ClpP/crotonase-like_dom_sf"/>
</dbReference>
<dbReference type="SMART" id="SM00245">
    <property type="entry name" value="TSPc"/>
    <property type="match status" value="1"/>
</dbReference>
<evidence type="ECO:0000259" key="5">
    <source>
        <dbReference type="SMART" id="SM00245"/>
    </source>
</evidence>
<dbReference type="InterPro" id="IPR036034">
    <property type="entry name" value="PDZ_sf"/>
</dbReference>
<dbReference type="Gene3D" id="3.90.226.10">
    <property type="entry name" value="2-enoyl-CoA Hydratase, Chain A, domain 1"/>
    <property type="match status" value="1"/>
</dbReference>
<dbReference type="Gene3D" id="2.30.42.10">
    <property type="match status" value="1"/>
</dbReference>
<keyword evidence="7" id="KW-1185">Reference proteome</keyword>
<dbReference type="InterPro" id="IPR005151">
    <property type="entry name" value="Tail-specific_protease"/>
</dbReference>
<dbReference type="GO" id="GO:0008236">
    <property type="term" value="F:serine-type peptidase activity"/>
    <property type="evidence" value="ECO:0007669"/>
    <property type="project" value="UniProtKB-KW"/>
</dbReference>
<dbReference type="GO" id="GO:0004175">
    <property type="term" value="F:endopeptidase activity"/>
    <property type="evidence" value="ECO:0007669"/>
    <property type="project" value="TreeGrafter"/>
</dbReference>
<dbReference type="OrthoDB" id="9812068at2"/>
<dbReference type="Pfam" id="PF03572">
    <property type="entry name" value="Peptidase_S41"/>
    <property type="match status" value="1"/>
</dbReference>
<sequence length="536" mass="57609">MRLSARTASRQSKLWTAIKLALHKPVLKVGLFGILGALSLYSQAALAASSASNSKAPKSSASNKKNSNKAPVIQAKPANKVTSSKKSVNAKVNKSPTAGLQLINLKSDEVTAENGADDLSDIAAAMDDIDDWTDTSAINAVSDASVKASNNINGIPDINTDIPNEVAQVSLNAISPETLKTFVAVVDLIRREYVNPVNDEELFNSAMSGMLTKLDSHAEFLDAEAYENLRAFTQGDVGDIGIKATYQAAVGYWIIKEVINNSPADKKGITIGDYLHQIGEIKLDEDKQSSDIEQLLTGIAGSQVDVVTSKAGRRRHTTTLQRNNTHSQTIETRLIDGIAIIKLPAFQNNSREQILNSLTRLDAPVSGIVLDVRDNPGGVLTSAVEVASLFMDNTQVVQVQSRQSPLQTLATRGTPVLKSLPVVILQNRYSASAAEVLTSSLQTQKRAIIVGELSYGKGSVQSVIPLNDEHAVKLTVAHYLTTTGKKIDKIGVQPDVTLTGNERSWEQQALDILRPKLLSSGIRFVQKGSDNNLSNE</sequence>
<dbReference type="CDD" id="cd07560">
    <property type="entry name" value="Peptidase_S41_CPP"/>
    <property type="match status" value="1"/>
</dbReference>